<accession>A0AAN7C7S1</accession>
<evidence type="ECO:0000313" key="2">
    <source>
        <dbReference type="EMBL" id="KAK4237013.1"/>
    </source>
</evidence>
<reference evidence="2" key="2">
    <citation type="submission" date="2023-05" db="EMBL/GenBank/DDBJ databases">
        <authorList>
            <consortium name="Lawrence Berkeley National Laboratory"/>
            <person name="Steindorff A."/>
            <person name="Hensen N."/>
            <person name="Bonometti L."/>
            <person name="Westerberg I."/>
            <person name="Brannstrom I.O."/>
            <person name="Guillou S."/>
            <person name="Cros-Aarteil S."/>
            <person name="Calhoun S."/>
            <person name="Haridas S."/>
            <person name="Kuo A."/>
            <person name="Mondo S."/>
            <person name="Pangilinan J."/>
            <person name="Riley R."/>
            <person name="Labutti K."/>
            <person name="Andreopoulos B."/>
            <person name="Lipzen A."/>
            <person name="Chen C."/>
            <person name="Yanf M."/>
            <person name="Daum C."/>
            <person name="Ng V."/>
            <person name="Clum A."/>
            <person name="Ohm R."/>
            <person name="Martin F."/>
            <person name="Silar P."/>
            <person name="Natvig D."/>
            <person name="Lalanne C."/>
            <person name="Gautier V."/>
            <person name="Ament-Velasquez S.L."/>
            <person name="Kruys A."/>
            <person name="Hutchinson M.I."/>
            <person name="Powell A.J."/>
            <person name="Barry K."/>
            <person name="Miller A.N."/>
            <person name="Grigoriev I.V."/>
            <person name="Debuchy R."/>
            <person name="Gladieux P."/>
            <person name="Thoren M.H."/>
            <person name="Johannesson H."/>
        </authorList>
    </citation>
    <scope>NUCLEOTIDE SEQUENCE</scope>
    <source>
        <strain evidence="2">CBS 532.94</strain>
    </source>
</reference>
<dbReference type="Proteomes" id="UP001303760">
    <property type="component" value="Unassembled WGS sequence"/>
</dbReference>
<evidence type="ECO:0000313" key="3">
    <source>
        <dbReference type="Proteomes" id="UP001303760"/>
    </source>
</evidence>
<proteinExistence type="predicted"/>
<feature type="region of interest" description="Disordered" evidence="1">
    <location>
        <begin position="245"/>
        <end position="267"/>
    </location>
</feature>
<gene>
    <name evidence="2" type="ORF">C8A03DRAFT_35052</name>
</gene>
<protein>
    <submittedName>
        <fullName evidence="2">Uncharacterized protein</fullName>
    </submittedName>
</protein>
<evidence type="ECO:0000256" key="1">
    <source>
        <dbReference type="SAM" id="MobiDB-lite"/>
    </source>
</evidence>
<reference evidence="2" key="1">
    <citation type="journal article" date="2023" name="Mol. Phylogenet. Evol.">
        <title>Genome-scale phylogeny and comparative genomics of the fungal order Sordariales.</title>
        <authorList>
            <person name="Hensen N."/>
            <person name="Bonometti L."/>
            <person name="Westerberg I."/>
            <person name="Brannstrom I.O."/>
            <person name="Guillou S."/>
            <person name="Cros-Aarteil S."/>
            <person name="Calhoun S."/>
            <person name="Haridas S."/>
            <person name="Kuo A."/>
            <person name="Mondo S."/>
            <person name="Pangilinan J."/>
            <person name="Riley R."/>
            <person name="LaButti K."/>
            <person name="Andreopoulos B."/>
            <person name="Lipzen A."/>
            <person name="Chen C."/>
            <person name="Yan M."/>
            <person name="Daum C."/>
            <person name="Ng V."/>
            <person name="Clum A."/>
            <person name="Steindorff A."/>
            <person name="Ohm R.A."/>
            <person name="Martin F."/>
            <person name="Silar P."/>
            <person name="Natvig D.O."/>
            <person name="Lalanne C."/>
            <person name="Gautier V."/>
            <person name="Ament-Velasquez S.L."/>
            <person name="Kruys A."/>
            <person name="Hutchinson M.I."/>
            <person name="Powell A.J."/>
            <person name="Barry K."/>
            <person name="Miller A.N."/>
            <person name="Grigoriev I.V."/>
            <person name="Debuchy R."/>
            <person name="Gladieux P."/>
            <person name="Hiltunen Thoren M."/>
            <person name="Johannesson H."/>
        </authorList>
    </citation>
    <scope>NUCLEOTIDE SEQUENCE</scope>
    <source>
        <strain evidence="2">CBS 532.94</strain>
    </source>
</reference>
<sequence>MANNNQEPSAKTQLFSSTRFSFGKRHTRDLRIVRIKPGPNGLALLRACRRTNLEIGDSWLRHVLFCFEHPVDMLDKLSALPADILSRIRHVRVGSADLVFTAPGDAGVDPVHPLLSLYPVYPLASALKLLPGLRLDQLTVLGHPRDSCDGDGMRYYDRLNGLIEHGNGWKTLRYICHTSALLGFKVQLHPWESSPEFCRDPQPKHWQAVMQGRDGIGSSASVTVYRAQEPAVYGSILDPSKRVSFEQKPHEGEDLPPGVLRPEDPELRTGDEQKKEIMVIVKRGSGVDYEEKKDSPFLKDDIRRDFPGMTWRQLQEFSPVCNETLPCGTYKVPYAVQVDAYKDVDEYAWFQYY</sequence>
<comment type="caution">
    <text evidence="2">The sequence shown here is derived from an EMBL/GenBank/DDBJ whole genome shotgun (WGS) entry which is preliminary data.</text>
</comment>
<keyword evidence="3" id="KW-1185">Reference proteome</keyword>
<dbReference type="EMBL" id="MU860160">
    <property type="protein sequence ID" value="KAK4237013.1"/>
    <property type="molecule type" value="Genomic_DNA"/>
</dbReference>
<name>A0AAN7C7S1_9PEZI</name>
<organism evidence="2 3">
    <name type="scientific">Achaetomium macrosporum</name>
    <dbReference type="NCBI Taxonomy" id="79813"/>
    <lineage>
        <taxon>Eukaryota</taxon>
        <taxon>Fungi</taxon>
        <taxon>Dikarya</taxon>
        <taxon>Ascomycota</taxon>
        <taxon>Pezizomycotina</taxon>
        <taxon>Sordariomycetes</taxon>
        <taxon>Sordariomycetidae</taxon>
        <taxon>Sordariales</taxon>
        <taxon>Chaetomiaceae</taxon>
        <taxon>Achaetomium</taxon>
    </lineage>
</organism>
<dbReference type="AlphaFoldDB" id="A0AAN7C7S1"/>